<evidence type="ECO:0000313" key="3">
    <source>
        <dbReference type="Proteomes" id="UP000481288"/>
    </source>
</evidence>
<gene>
    <name evidence="2" type="ORF">LCER1_G008641</name>
</gene>
<dbReference type="Proteomes" id="UP000481288">
    <property type="component" value="Unassembled WGS sequence"/>
</dbReference>
<feature type="compositionally biased region" description="Low complexity" evidence="1">
    <location>
        <begin position="78"/>
        <end position="101"/>
    </location>
</feature>
<evidence type="ECO:0000256" key="1">
    <source>
        <dbReference type="SAM" id="MobiDB-lite"/>
    </source>
</evidence>
<feature type="compositionally biased region" description="Basic and acidic residues" evidence="1">
    <location>
        <begin position="210"/>
        <end position="232"/>
    </location>
</feature>
<feature type="compositionally biased region" description="Pro residues" evidence="1">
    <location>
        <begin position="27"/>
        <end position="43"/>
    </location>
</feature>
<protein>
    <submittedName>
        <fullName evidence="2">Uncharacterized protein</fullName>
    </submittedName>
</protein>
<organism evidence="2 3">
    <name type="scientific">Lachnellula cervina</name>
    <dbReference type="NCBI Taxonomy" id="1316786"/>
    <lineage>
        <taxon>Eukaryota</taxon>
        <taxon>Fungi</taxon>
        <taxon>Dikarya</taxon>
        <taxon>Ascomycota</taxon>
        <taxon>Pezizomycotina</taxon>
        <taxon>Leotiomycetes</taxon>
        <taxon>Helotiales</taxon>
        <taxon>Lachnaceae</taxon>
        <taxon>Lachnellula</taxon>
    </lineage>
</organism>
<sequence length="367" mass="39544">MDEFAQSREDDDLFADEFEPVTESPEIPQPAIPTNPNPNPNTPLAPTAPAKNGRPAQERRPRGGARGGANGLNQSRYAPQTETATSAAAPAPSQDLSTPTDTPVPTPTQPLEPTPAPARTHAVRGDRSLTGGTLPKKLTEEELTAKLAQMAILNAQKSESHRKSEADQAAFQHREKELKVKKEEERKNSRQMEMERAKNRQRKMQAQGGREWDSEKVESDIVDGKSKGRTSEYVRGGHGGVIRGRGAGLAGSRFADEEVLEDGPSRGRGGFERGGRGRGRGNRGGRGGGQSVPAAEEFPALPASSKAEEKVKPPSPSKLETVKTPTPSKEEDVKSPSGEKSAQDWAEEMATPVEEKKQAEVLDETNL</sequence>
<feature type="compositionally biased region" description="Gly residues" evidence="1">
    <location>
        <begin position="236"/>
        <end position="249"/>
    </location>
</feature>
<feature type="compositionally biased region" description="Low complexity" evidence="1">
    <location>
        <begin position="44"/>
        <end position="55"/>
    </location>
</feature>
<feature type="compositionally biased region" description="Pro residues" evidence="1">
    <location>
        <begin position="102"/>
        <end position="116"/>
    </location>
</feature>
<accession>A0A7D8YJK1</accession>
<keyword evidence="3" id="KW-1185">Reference proteome</keyword>
<comment type="caution">
    <text evidence="2">The sequence shown here is derived from an EMBL/GenBank/DDBJ whole genome shotgun (WGS) entry which is preliminary data.</text>
</comment>
<name>A0A7D8YJK1_9HELO</name>
<feature type="compositionally biased region" description="Acidic residues" evidence="1">
    <location>
        <begin position="9"/>
        <end position="20"/>
    </location>
</feature>
<feature type="compositionally biased region" description="Basic and acidic residues" evidence="1">
    <location>
        <begin position="158"/>
        <end position="198"/>
    </location>
</feature>
<dbReference type="EMBL" id="QGMG01000776">
    <property type="protein sequence ID" value="TVY51614.1"/>
    <property type="molecule type" value="Genomic_DNA"/>
</dbReference>
<evidence type="ECO:0000313" key="2">
    <source>
        <dbReference type="EMBL" id="TVY51614.1"/>
    </source>
</evidence>
<reference evidence="2 3" key="1">
    <citation type="submission" date="2018-05" db="EMBL/GenBank/DDBJ databases">
        <title>Whole genome sequencing for identification of molecular markers to develop diagnostic detection tools for the regulated plant pathogen Lachnellula willkommii.</title>
        <authorList>
            <person name="Giroux E."/>
            <person name="Bilodeau G."/>
        </authorList>
    </citation>
    <scope>NUCLEOTIDE SEQUENCE [LARGE SCALE GENOMIC DNA]</scope>
    <source>
        <strain evidence="2 3">CBS 625.97</strain>
    </source>
</reference>
<feature type="compositionally biased region" description="Basic and acidic residues" evidence="1">
    <location>
        <begin position="263"/>
        <end position="275"/>
    </location>
</feature>
<dbReference type="AlphaFoldDB" id="A0A7D8YJK1"/>
<dbReference type="OrthoDB" id="2402960at2759"/>
<feature type="region of interest" description="Disordered" evidence="1">
    <location>
        <begin position="156"/>
        <end position="367"/>
    </location>
</feature>
<feature type="region of interest" description="Disordered" evidence="1">
    <location>
        <begin position="1"/>
        <end position="138"/>
    </location>
</feature>
<proteinExistence type="predicted"/>